<evidence type="ECO:0000259" key="7">
    <source>
        <dbReference type="Pfam" id="PF03501"/>
    </source>
</evidence>
<sequence>MRPRPAGPATNVCSSTMIISKENRRTIYTALFQEGVLVAPKNFEVKHPNLDVPNLEVVKAMQSLNSKGFVHTQFNWQWYYYVLTDEGLEYLREYLHLPSEIVPMTHKRPARPQRAVVGERDGFRGGRAGGDREYRRRDDGDKKDGAPSGDFRPRFGRRE</sequence>
<dbReference type="InterPro" id="IPR037447">
    <property type="entry name" value="Ribosomal_eS10"/>
</dbReference>
<keyword evidence="4" id="KW-0689">Ribosomal protein</keyword>
<dbReference type="InterPro" id="IPR005326">
    <property type="entry name" value="Plectin_eS10_N"/>
</dbReference>
<dbReference type="Proteomes" id="UP000818624">
    <property type="component" value="Chromosome 3"/>
</dbReference>
<evidence type="ECO:0000256" key="5">
    <source>
        <dbReference type="ARBA" id="ARBA00023274"/>
    </source>
</evidence>
<evidence type="ECO:0000256" key="2">
    <source>
        <dbReference type="ARBA" id="ARBA00007278"/>
    </source>
</evidence>
<comment type="similarity">
    <text evidence="2">Belongs to the eukaryotic ribosomal protein eS10 family.</text>
</comment>
<keyword evidence="3" id="KW-0963">Cytoplasm</keyword>
<dbReference type="EMBL" id="CP046236">
    <property type="protein sequence ID" value="WFD48898.1"/>
    <property type="molecule type" value="Genomic_DNA"/>
</dbReference>
<name>A0ABY8ETH0_MALFU</name>
<dbReference type="PANTHER" id="PTHR12146">
    <property type="entry name" value="40S RIBOSOMAL PROTEIN S10"/>
    <property type="match status" value="1"/>
</dbReference>
<organism evidence="8 9">
    <name type="scientific">Malassezia furfur</name>
    <name type="common">Pityriasis versicolor infection agent</name>
    <name type="synonym">Pityrosporum furfur</name>
    <dbReference type="NCBI Taxonomy" id="55194"/>
    <lineage>
        <taxon>Eukaryota</taxon>
        <taxon>Fungi</taxon>
        <taxon>Dikarya</taxon>
        <taxon>Basidiomycota</taxon>
        <taxon>Ustilaginomycotina</taxon>
        <taxon>Malasseziomycetes</taxon>
        <taxon>Malasseziales</taxon>
        <taxon>Malasseziaceae</taxon>
        <taxon>Malassezia</taxon>
    </lineage>
</organism>
<evidence type="ECO:0000313" key="8">
    <source>
        <dbReference type="EMBL" id="WFD48898.1"/>
    </source>
</evidence>
<keyword evidence="5" id="KW-0687">Ribonucleoprotein</keyword>
<dbReference type="InterPro" id="IPR036388">
    <property type="entry name" value="WH-like_DNA-bd_sf"/>
</dbReference>
<feature type="domain" description="Plectin/eS10 N-terminal" evidence="7">
    <location>
        <begin position="19"/>
        <end position="108"/>
    </location>
</feature>
<reference evidence="8 9" key="1">
    <citation type="journal article" date="2020" name="Elife">
        <title>Loss of centromere function drives karyotype evolution in closely related Malassezia species.</title>
        <authorList>
            <person name="Sankaranarayanan S.R."/>
            <person name="Ianiri G."/>
            <person name="Coelho M.A."/>
            <person name="Reza M.H."/>
            <person name="Thimmappa B.C."/>
            <person name="Ganguly P."/>
            <person name="Vadnala R.N."/>
            <person name="Sun S."/>
            <person name="Siddharthan R."/>
            <person name="Tellgren-Roth C."/>
            <person name="Dawson T.L."/>
            <person name="Heitman J."/>
            <person name="Sanyal K."/>
        </authorList>
    </citation>
    <scope>NUCLEOTIDE SEQUENCE [LARGE SCALE GENOMIC DNA]</scope>
    <source>
        <strain evidence="8">CBS14141</strain>
    </source>
</reference>
<protein>
    <recommendedName>
        <fullName evidence="7">Plectin/eS10 N-terminal domain-containing protein</fullName>
    </recommendedName>
</protein>
<gene>
    <name evidence="8" type="ORF">GLX27_003571</name>
</gene>
<evidence type="ECO:0000313" key="9">
    <source>
        <dbReference type="Proteomes" id="UP000818624"/>
    </source>
</evidence>
<evidence type="ECO:0000256" key="3">
    <source>
        <dbReference type="ARBA" id="ARBA00022490"/>
    </source>
</evidence>
<accession>A0ABY8ETH0</accession>
<dbReference type="Gene3D" id="1.10.10.10">
    <property type="entry name" value="Winged helix-like DNA-binding domain superfamily/Winged helix DNA-binding domain"/>
    <property type="match status" value="1"/>
</dbReference>
<evidence type="ECO:0000256" key="4">
    <source>
        <dbReference type="ARBA" id="ARBA00022980"/>
    </source>
</evidence>
<evidence type="ECO:0000256" key="1">
    <source>
        <dbReference type="ARBA" id="ARBA00004496"/>
    </source>
</evidence>
<comment type="subcellular location">
    <subcellularLocation>
        <location evidence="1">Cytoplasm</location>
    </subcellularLocation>
</comment>
<evidence type="ECO:0000256" key="6">
    <source>
        <dbReference type="SAM" id="MobiDB-lite"/>
    </source>
</evidence>
<dbReference type="PANTHER" id="PTHR12146:SF0">
    <property type="entry name" value="RIBOSOMAL PROTEIN S10"/>
    <property type="match status" value="1"/>
</dbReference>
<dbReference type="Pfam" id="PF03501">
    <property type="entry name" value="S10_plectin"/>
    <property type="match status" value="1"/>
</dbReference>
<proteinExistence type="inferred from homology"/>
<feature type="region of interest" description="Disordered" evidence="6">
    <location>
        <begin position="106"/>
        <end position="159"/>
    </location>
</feature>
<feature type="compositionally biased region" description="Basic and acidic residues" evidence="6">
    <location>
        <begin position="117"/>
        <end position="159"/>
    </location>
</feature>
<keyword evidence="9" id="KW-1185">Reference proteome</keyword>